<dbReference type="Proteomes" id="UP000295937">
    <property type="component" value="Unassembled WGS sequence"/>
</dbReference>
<sequence length="367" mass="40855">MIDEQYMARALKLAERGCFSTTPNPNVGCVIVRDGNIVGEGWHQKTGEDHAEIHALNASGNKAKGSTVYVTLEPCNHHGLTPPCCDALIEARVNRVVIAAQDPNPKVSGKSFYLLKKAGIKVSHGLMMNESKRINRGFFKRMCTGLPWLKLKLGSSLDGRIAMNNGQSRWITSKSARHDVQYYRAQSSAIISTSATILADDPLLTVRWSELKKENKFISNKESLRQPIRVIMDRKNKVTPQHQIITQPGETWLIRQNYDDNIWPDNVIQMILPGGCQKKNLFQMLLLLGKYQINDVLVEAGATFSGALIEANLVDELIIYVAPKILGHDSICLCKLPGINNLNSVPNFSFSDIRKVGSNIRLTLIPK</sequence>
<reference evidence="18 19" key="1">
    <citation type="journal article" date="2018" name="Genome Biol. Evol.">
        <title>Cladogenesis and Genomic Streamlining in Extracellular Endosymbionts of Tropical Stink Bugs.</title>
        <authorList>
            <person name="Otero-Bravo A."/>
            <person name="Goffredi S."/>
            <person name="Sabree Z.L."/>
        </authorList>
    </citation>
    <scope>NUCLEOTIDE SEQUENCE [LARGE SCALE GENOMIC DNA]</scope>
    <source>
        <strain evidence="18 19">SoEO</strain>
    </source>
</reference>
<dbReference type="Pfam" id="PF01872">
    <property type="entry name" value="RibD_C"/>
    <property type="match status" value="1"/>
</dbReference>
<evidence type="ECO:0000256" key="13">
    <source>
        <dbReference type="PIRNR" id="PIRNR006769"/>
    </source>
</evidence>
<feature type="binding site" evidence="15">
    <location>
        <position position="170"/>
    </location>
    <ligand>
        <name>NADP(+)</name>
        <dbReference type="ChEBI" id="CHEBI:58349"/>
    </ligand>
</feature>
<name>A0A2P5T1G3_9GAMM</name>
<evidence type="ECO:0000256" key="4">
    <source>
        <dbReference type="ARBA" id="ARBA00005259"/>
    </source>
</evidence>
<dbReference type="PIRSF" id="PIRSF006769">
    <property type="entry name" value="RibD"/>
    <property type="match status" value="1"/>
</dbReference>
<dbReference type="InterPro" id="IPR016193">
    <property type="entry name" value="Cytidine_deaminase-like"/>
</dbReference>
<dbReference type="InterPro" id="IPR002125">
    <property type="entry name" value="CMP_dCMP_dom"/>
</dbReference>
<dbReference type="NCBIfam" id="NF008052">
    <property type="entry name" value="PRK10786.1"/>
    <property type="match status" value="1"/>
</dbReference>
<dbReference type="UniPathway" id="UPA00275">
    <property type="reaction ID" value="UER00401"/>
</dbReference>
<feature type="binding site" evidence="15">
    <location>
        <position position="200"/>
    </location>
    <ligand>
        <name>NADP(+)</name>
        <dbReference type="ChEBI" id="CHEBI:58349"/>
    </ligand>
</feature>
<evidence type="ECO:0000256" key="11">
    <source>
        <dbReference type="ARBA" id="ARBA00023002"/>
    </source>
</evidence>
<keyword evidence="11 13" id="KW-0560">Oxidoreductase</keyword>
<evidence type="ECO:0000256" key="6">
    <source>
        <dbReference type="ARBA" id="ARBA00022619"/>
    </source>
</evidence>
<comment type="similarity">
    <text evidence="5 13">In the C-terminal section; belongs to the HTP reductase family.</text>
</comment>
<dbReference type="OrthoDB" id="9800865at2"/>
<keyword evidence="8 13" id="KW-0378">Hydrolase</keyword>
<dbReference type="PROSITE" id="PS51747">
    <property type="entry name" value="CYT_DCMP_DEAMINASES_2"/>
    <property type="match status" value="1"/>
</dbReference>
<dbReference type="EC" id="3.5.4.26" evidence="13"/>
<feature type="domain" description="CMP/dCMP-type deaminase" evidence="17">
    <location>
        <begin position="1"/>
        <end position="111"/>
    </location>
</feature>
<dbReference type="FunFam" id="3.40.140.10:FF:000025">
    <property type="entry name" value="Riboflavin biosynthesis protein RibD"/>
    <property type="match status" value="1"/>
</dbReference>
<dbReference type="GO" id="GO:0050661">
    <property type="term" value="F:NADP binding"/>
    <property type="evidence" value="ECO:0007669"/>
    <property type="project" value="InterPro"/>
</dbReference>
<feature type="binding site" evidence="15">
    <location>
        <position position="154"/>
    </location>
    <ligand>
        <name>NADP(+)</name>
        <dbReference type="ChEBI" id="CHEBI:58349"/>
    </ligand>
</feature>
<dbReference type="SUPFAM" id="SSF53927">
    <property type="entry name" value="Cytidine deaminase-like"/>
    <property type="match status" value="1"/>
</dbReference>
<dbReference type="PANTHER" id="PTHR38011:SF7">
    <property type="entry name" value="2,5-DIAMINO-6-RIBOSYLAMINO-4(3H)-PYRIMIDINONE 5'-PHOSPHATE REDUCTASE"/>
    <property type="match status" value="1"/>
</dbReference>
<feature type="binding site" evidence="15">
    <location>
        <position position="204"/>
    </location>
    <ligand>
        <name>substrate</name>
    </ligand>
</feature>
<comment type="catalytic activity">
    <reaction evidence="13">
        <text>2,5-diamino-6-hydroxy-4-(5-phosphoribosylamino)-pyrimidine + H2O + H(+) = 5-amino-6-(5-phospho-D-ribosylamino)uracil + NH4(+)</text>
        <dbReference type="Rhea" id="RHEA:21868"/>
        <dbReference type="ChEBI" id="CHEBI:15377"/>
        <dbReference type="ChEBI" id="CHEBI:15378"/>
        <dbReference type="ChEBI" id="CHEBI:28938"/>
        <dbReference type="ChEBI" id="CHEBI:58453"/>
        <dbReference type="ChEBI" id="CHEBI:58614"/>
        <dbReference type="EC" id="3.5.4.26"/>
    </reaction>
</comment>
<proteinExistence type="inferred from homology"/>
<accession>A0A2P5T1G3</accession>
<organism evidence="18 19">
    <name type="scientific">Candidatus Pantoea edessiphila</name>
    <dbReference type="NCBI Taxonomy" id="2044610"/>
    <lineage>
        <taxon>Bacteria</taxon>
        <taxon>Pseudomonadati</taxon>
        <taxon>Pseudomonadota</taxon>
        <taxon>Gammaproteobacteria</taxon>
        <taxon>Enterobacterales</taxon>
        <taxon>Erwiniaceae</taxon>
        <taxon>Pantoea</taxon>
    </lineage>
</organism>
<evidence type="ECO:0000256" key="5">
    <source>
        <dbReference type="ARBA" id="ARBA00007417"/>
    </source>
</evidence>
<feature type="binding site" evidence="15">
    <location>
        <position position="207"/>
    </location>
    <ligand>
        <name>substrate</name>
    </ligand>
</feature>
<evidence type="ECO:0000256" key="2">
    <source>
        <dbReference type="ARBA" id="ARBA00004882"/>
    </source>
</evidence>
<comment type="caution">
    <text evidence="18">The sequence shown here is derived from an EMBL/GenBank/DDBJ whole genome shotgun (WGS) entry which is preliminary data.</text>
</comment>
<evidence type="ECO:0000256" key="14">
    <source>
        <dbReference type="PIRSR" id="PIRSR006769-1"/>
    </source>
</evidence>
<evidence type="ECO:0000256" key="10">
    <source>
        <dbReference type="ARBA" id="ARBA00022857"/>
    </source>
</evidence>
<evidence type="ECO:0000313" key="19">
    <source>
        <dbReference type="Proteomes" id="UP000295937"/>
    </source>
</evidence>
<protein>
    <recommendedName>
        <fullName evidence="13">Riboflavin biosynthesis protein RibD</fullName>
    </recommendedName>
    <domain>
        <recommendedName>
            <fullName evidence="13">Diaminohydroxyphosphoribosylaminopyrimidine deaminase</fullName>
            <shortName evidence="13">DRAP deaminase</shortName>
            <ecNumber evidence="13">3.5.4.26</ecNumber>
        </recommendedName>
        <alternativeName>
            <fullName evidence="13">Riboflavin-specific deaminase</fullName>
        </alternativeName>
    </domain>
    <domain>
        <recommendedName>
            <fullName evidence="13">5-amino-6-(5-phosphoribosylamino)uracil reductase</fullName>
            <ecNumber evidence="13">1.1.1.193</ecNumber>
        </recommendedName>
        <alternativeName>
            <fullName evidence="13">HTP reductase</fullName>
        </alternativeName>
    </domain>
</protein>
<keyword evidence="12" id="KW-0511">Multifunctional enzyme</keyword>
<dbReference type="EMBL" id="PDKR01000005">
    <property type="protein sequence ID" value="PPI88390.1"/>
    <property type="molecule type" value="Genomic_DNA"/>
</dbReference>
<evidence type="ECO:0000259" key="17">
    <source>
        <dbReference type="PROSITE" id="PS51747"/>
    </source>
</evidence>
<dbReference type="InterPro" id="IPR011549">
    <property type="entry name" value="RibD_C"/>
</dbReference>
<feature type="binding site" evidence="15">
    <location>
        <position position="168"/>
    </location>
    <ligand>
        <name>substrate</name>
    </ligand>
</feature>
<dbReference type="Gene3D" id="3.40.430.10">
    <property type="entry name" value="Dihydrofolate Reductase, subunit A"/>
    <property type="match status" value="1"/>
</dbReference>
<evidence type="ECO:0000256" key="1">
    <source>
        <dbReference type="ARBA" id="ARBA00002151"/>
    </source>
</evidence>
<dbReference type="Gene3D" id="3.40.140.10">
    <property type="entry name" value="Cytidine Deaminase, domain 2"/>
    <property type="match status" value="1"/>
</dbReference>
<dbReference type="InterPro" id="IPR004794">
    <property type="entry name" value="Eubact_RibD"/>
</dbReference>
<comment type="pathway">
    <text evidence="2 13">Cofactor biosynthesis; riboflavin biosynthesis; 5-amino-6-(D-ribitylamino)uracil from GTP: step 2/4.</text>
</comment>
<comment type="function">
    <text evidence="1 13">Converts 2,5-diamino-6-(ribosylamino)-4(3h)-pyrimidinone 5'-phosphate into 5-amino-6-(ribosylamino)-2,4(1h,3h)-pyrimidinedione 5'-phosphate.</text>
</comment>
<feature type="active site" description="Proton donor" evidence="14">
    <location>
        <position position="52"/>
    </location>
</feature>
<dbReference type="NCBIfam" id="TIGR00326">
    <property type="entry name" value="eubact_ribD"/>
    <property type="match status" value="1"/>
</dbReference>
<dbReference type="SUPFAM" id="SSF53597">
    <property type="entry name" value="Dihydrofolate reductase-like"/>
    <property type="match status" value="1"/>
</dbReference>
<comment type="cofactor">
    <cofactor evidence="13 16">
        <name>Zn(2+)</name>
        <dbReference type="ChEBI" id="CHEBI:29105"/>
    </cofactor>
    <text evidence="13 16">Binds 1 zinc ion.</text>
</comment>
<evidence type="ECO:0000256" key="12">
    <source>
        <dbReference type="ARBA" id="ARBA00023268"/>
    </source>
</evidence>
<evidence type="ECO:0000313" key="18">
    <source>
        <dbReference type="EMBL" id="PPI88390.1"/>
    </source>
</evidence>
<feature type="binding site" evidence="15">
    <location>
        <position position="299"/>
    </location>
    <ligand>
        <name>substrate</name>
    </ligand>
</feature>
<evidence type="ECO:0000256" key="9">
    <source>
        <dbReference type="ARBA" id="ARBA00022833"/>
    </source>
</evidence>
<keyword evidence="10 13" id="KW-0521">NADP</keyword>
<feature type="binding site" evidence="15">
    <location>
        <position position="184"/>
    </location>
    <ligand>
        <name>substrate</name>
    </ligand>
</feature>
<keyword evidence="9 13" id="KW-0862">Zinc</keyword>
<dbReference type="PROSITE" id="PS00903">
    <property type="entry name" value="CYT_DCMP_DEAMINASES_1"/>
    <property type="match status" value="1"/>
</dbReference>
<comment type="similarity">
    <text evidence="4 13">In the N-terminal section; belongs to the cytidine and deoxycytidylate deaminase family.</text>
</comment>
<dbReference type="GO" id="GO:0008270">
    <property type="term" value="F:zinc ion binding"/>
    <property type="evidence" value="ECO:0007669"/>
    <property type="project" value="InterPro"/>
</dbReference>
<dbReference type="NCBIfam" id="TIGR00227">
    <property type="entry name" value="ribD_Cterm"/>
    <property type="match status" value="1"/>
</dbReference>
<dbReference type="AlphaFoldDB" id="A0A2P5T1G3"/>
<keyword evidence="6 13" id="KW-0686">Riboflavin biosynthesis</keyword>
<dbReference type="InterPro" id="IPR024072">
    <property type="entry name" value="DHFR-like_dom_sf"/>
</dbReference>
<dbReference type="PANTHER" id="PTHR38011">
    <property type="entry name" value="DIHYDROFOLATE REDUCTASE FAMILY PROTEIN (AFU_ORTHOLOGUE AFUA_8G06820)"/>
    <property type="match status" value="1"/>
</dbReference>
<comment type="pathway">
    <text evidence="3 13">Cofactor biosynthesis; riboflavin biosynthesis; 5-amino-6-(D-ribitylamino)uracil from GTP: step 3/4.</text>
</comment>
<gene>
    <name evidence="18" type="primary">ribD</name>
    <name evidence="18" type="ORF">CRV09_03095</name>
</gene>
<dbReference type="GO" id="GO:0009231">
    <property type="term" value="P:riboflavin biosynthetic process"/>
    <property type="evidence" value="ECO:0007669"/>
    <property type="project" value="UniProtKB-UniPathway"/>
</dbReference>
<dbReference type="EC" id="1.1.1.193" evidence="13"/>
<dbReference type="InterPro" id="IPR002734">
    <property type="entry name" value="RibDG_C"/>
</dbReference>
<dbReference type="CDD" id="cd01284">
    <property type="entry name" value="Riboflavin_deaminase-reductase"/>
    <property type="match status" value="1"/>
</dbReference>
<dbReference type="GO" id="GO:0008835">
    <property type="term" value="F:diaminohydroxyphosphoribosylaminopyrimidine deaminase activity"/>
    <property type="evidence" value="ECO:0007669"/>
    <property type="project" value="UniProtKB-EC"/>
</dbReference>
<feature type="binding site" evidence="16">
    <location>
        <position position="75"/>
    </location>
    <ligand>
        <name>Zn(2+)</name>
        <dbReference type="ChEBI" id="CHEBI:29105"/>
        <note>catalytic</note>
    </ligand>
</feature>
<dbReference type="RefSeq" id="WP_136132697.1">
    <property type="nucleotide sequence ID" value="NZ_PDKR01000005.1"/>
</dbReference>
<comment type="catalytic activity">
    <reaction evidence="13">
        <text>5-amino-6-(5-phospho-D-ribitylamino)uracil + NADP(+) = 5-amino-6-(5-phospho-D-ribosylamino)uracil + NADPH + H(+)</text>
        <dbReference type="Rhea" id="RHEA:17845"/>
        <dbReference type="ChEBI" id="CHEBI:15378"/>
        <dbReference type="ChEBI" id="CHEBI:57783"/>
        <dbReference type="ChEBI" id="CHEBI:58349"/>
        <dbReference type="ChEBI" id="CHEBI:58421"/>
        <dbReference type="ChEBI" id="CHEBI:58453"/>
        <dbReference type="EC" id="1.1.1.193"/>
    </reaction>
</comment>
<keyword evidence="7 13" id="KW-0479">Metal-binding</keyword>
<dbReference type="GO" id="GO:0008703">
    <property type="term" value="F:5-amino-6-(5-phosphoribosylamino)uracil reductase activity"/>
    <property type="evidence" value="ECO:0007669"/>
    <property type="project" value="UniProtKB-EC"/>
</dbReference>
<feature type="binding site" evidence="15">
    <location>
        <position position="196"/>
    </location>
    <ligand>
        <name>NADP(+)</name>
        <dbReference type="ChEBI" id="CHEBI:58349"/>
    </ligand>
</feature>
<evidence type="ECO:0000256" key="7">
    <source>
        <dbReference type="ARBA" id="ARBA00022723"/>
    </source>
</evidence>
<evidence type="ECO:0000256" key="15">
    <source>
        <dbReference type="PIRSR" id="PIRSR006769-2"/>
    </source>
</evidence>
<evidence type="ECO:0000256" key="16">
    <source>
        <dbReference type="PIRSR" id="PIRSR006769-3"/>
    </source>
</evidence>
<evidence type="ECO:0000256" key="8">
    <source>
        <dbReference type="ARBA" id="ARBA00022801"/>
    </source>
</evidence>
<dbReference type="InterPro" id="IPR016192">
    <property type="entry name" value="APOBEC/CMP_deaminase_Zn-bd"/>
</dbReference>
<feature type="binding site" evidence="16">
    <location>
        <position position="50"/>
    </location>
    <ligand>
        <name>Zn(2+)</name>
        <dbReference type="ChEBI" id="CHEBI:29105"/>
        <note>catalytic</note>
    </ligand>
</feature>
<dbReference type="InterPro" id="IPR050765">
    <property type="entry name" value="Riboflavin_Biosynth_HTPR"/>
</dbReference>
<dbReference type="Pfam" id="PF00383">
    <property type="entry name" value="dCMP_cyt_deam_1"/>
    <property type="match status" value="1"/>
</dbReference>
<feature type="binding site" evidence="16">
    <location>
        <position position="84"/>
    </location>
    <ligand>
        <name>Zn(2+)</name>
        <dbReference type="ChEBI" id="CHEBI:29105"/>
        <note>catalytic</note>
    </ligand>
</feature>
<feature type="binding site" evidence="15">
    <location>
        <begin position="301"/>
        <end position="307"/>
    </location>
    <ligand>
        <name>NADP(+)</name>
        <dbReference type="ChEBI" id="CHEBI:58349"/>
    </ligand>
</feature>
<evidence type="ECO:0000256" key="3">
    <source>
        <dbReference type="ARBA" id="ARBA00004910"/>
    </source>
</evidence>